<proteinExistence type="predicted"/>
<reference evidence="1" key="2">
    <citation type="journal article" date="2015" name="Data Brief">
        <title>Shoot transcriptome of the giant reed, Arundo donax.</title>
        <authorList>
            <person name="Barrero R.A."/>
            <person name="Guerrero F.D."/>
            <person name="Moolhuijzen P."/>
            <person name="Goolsby J.A."/>
            <person name="Tidwell J."/>
            <person name="Bellgard S.E."/>
            <person name="Bellgard M.I."/>
        </authorList>
    </citation>
    <scope>NUCLEOTIDE SEQUENCE</scope>
    <source>
        <tissue evidence="1">Shoot tissue taken approximately 20 cm above the soil surface</tissue>
    </source>
</reference>
<dbReference type="AlphaFoldDB" id="A0A0A8Z691"/>
<protein>
    <submittedName>
        <fullName evidence="1">Uncharacterized protein</fullName>
    </submittedName>
</protein>
<dbReference type="EMBL" id="GBRH01262971">
    <property type="protein sequence ID" value="JAD34924.1"/>
    <property type="molecule type" value="Transcribed_RNA"/>
</dbReference>
<accession>A0A0A8Z691</accession>
<name>A0A0A8Z691_ARUDO</name>
<sequence length="18" mass="2164">MPWSEFCLSCIPQRTCVY</sequence>
<reference evidence="1" key="1">
    <citation type="submission" date="2014-09" db="EMBL/GenBank/DDBJ databases">
        <authorList>
            <person name="Magalhaes I.L.F."/>
            <person name="Oliveira U."/>
            <person name="Santos F.R."/>
            <person name="Vidigal T.H.D.A."/>
            <person name="Brescovit A.D."/>
            <person name="Santos A.J."/>
        </authorList>
    </citation>
    <scope>NUCLEOTIDE SEQUENCE</scope>
    <source>
        <tissue evidence="1">Shoot tissue taken approximately 20 cm above the soil surface</tissue>
    </source>
</reference>
<organism evidence="1">
    <name type="scientific">Arundo donax</name>
    <name type="common">Giant reed</name>
    <name type="synonym">Donax arundinaceus</name>
    <dbReference type="NCBI Taxonomy" id="35708"/>
    <lineage>
        <taxon>Eukaryota</taxon>
        <taxon>Viridiplantae</taxon>
        <taxon>Streptophyta</taxon>
        <taxon>Embryophyta</taxon>
        <taxon>Tracheophyta</taxon>
        <taxon>Spermatophyta</taxon>
        <taxon>Magnoliopsida</taxon>
        <taxon>Liliopsida</taxon>
        <taxon>Poales</taxon>
        <taxon>Poaceae</taxon>
        <taxon>PACMAD clade</taxon>
        <taxon>Arundinoideae</taxon>
        <taxon>Arundineae</taxon>
        <taxon>Arundo</taxon>
    </lineage>
</organism>
<evidence type="ECO:0000313" key="1">
    <source>
        <dbReference type="EMBL" id="JAD34924.1"/>
    </source>
</evidence>